<dbReference type="Pfam" id="PF00528">
    <property type="entry name" value="BPD_transp_1"/>
    <property type="match status" value="1"/>
</dbReference>
<evidence type="ECO:0000256" key="2">
    <source>
        <dbReference type="ARBA" id="ARBA00022448"/>
    </source>
</evidence>
<dbReference type="AlphaFoldDB" id="K1LIC2"/>
<gene>
    <name evidence="9" type="primary">gsiC_5</name>
    <name evidence="9" type="ORF">B857_02939</name>
</gene>
<evidence type="ECO:0000256" key="4">
    <source>
        <dbReference type="ARBA" id="ARBA00022692"/>
    </source>
</evidence>
<evidence type="ECO:0000256" key="1">
    <source>
        <dbReference type="ARBA" id="ARBA00004651"/>
    </source>
</evidence>
<feature type="transmembrane region" description="Helical" evidence="7">
    <location>
        <begin position="320"/>
        <end position="346"/>
    </location>
</feature>
<dbReference type="GO" id="GO:0005886">
    <property type="term" value="C:plasma membrane"/>
    <property type="evidence" value="ECO:0007669"/>
    <property type="project" value="UniProtKB-SubCell"/>
</dbReference>
<dbReference type="GO" id="GO:0055085">
    <property type="term" value="P:transmembrane transport"/>
    <property type="evidence" value="ECO:0007669"/>
    <property type="project" value="InterPro"/>
</dbReference>
<evidence type="ECO:0000256" key="6">
    <source>
        <dbReference type="ARBA" id="ARBA00023136"/>
    </source>
</evidence>
<evidence type="ECO:0000256" key="7">
    <source>
        <dbReference type="RuleBase" id="RU363032"/>
    </source>
</evidence>
<dbReference type="InterPro" id="IPR000515">
    <property type="entry name" value="MetI-like"/>
</dbReference>
<comment type="subcellular location">
    <subcellularLocation>
        <location evidence="1 7">Cell membrane</location>
        <topology evidence="1 7">Multi-pass membrane protein</topology>
    </subcellularLocation>
</comment>
<keyword evidence="5 7" id="KW-1133">Transmembrane helix</keyword>
<feature type="transmembrane region" description="Helical" evidence="7">
    <location>
        <begin position="180"/>
        <end position="200"/>
    </location>
</feature>
<dbReference type="PATRIC" id="fig|1224748.3.peg.2912"/>
<accession>K1LIC2</accession>
<dbReference type="PANTHER" id="PTHR30465:SF0">
    <property type="entry name" value="OLIGOPEPTIDE TRANSPORT SYSTEM PERMEASE PROTEIN APPB"/>
    <property type="match status" value="1"/>
</dbReference>
<keyword evidence="2 7" id="KW-0813">Transport</keyword>
<evidence type="ECO:0000256" key="3">
    <source>
        <dbReference type="ARBA" id="ARBA00022475"/>
    </source>
</evidence>
<dbReference type="Proteomes" id="UP000004738">
    <property type="component" value="Unassembled WGS sequence"/>
</dbReference>
<organism evidence="9 10">
    <name type="scientific">Solibacillus isronensis B3W22</name>
    <dbReference type="NCBI Taxonomy" id="1224748"/>
    <lineage>
        <taxon>Bacteria</taxon>
        <taxon>Bacillati</taxon>
        <taxon>Bacillota</taxon>
        <taxon>Bacilli</taxon>
        <taxon>Bacillales</taxon>
        <taxon>Caryophanaceae</taxon>
        <taxon>Solibacillus</taxon>
    </lineage>
</organism>
<dbReference type="EMBL" id="AMCK01000018">
    <property type="protein sequence ID" value="EKB44164.1"/>
    <property type="molecule type" value="Genomic_DNA"/>
</dbReference>
<keyword evidence="6 7" id="KW-0472">Membrane</keyword>
<feature type="transmembrane region" description="Helical" evidence="7">
    <location>
        <begin position="281"/>
        <end position="300"/>
    </location>
</feature>
<dbReference type="Gene3D" id="1.10.3720.10">
    <property type="entry name" value="MetI-like"/>
    <property type="match status" value="1"/>
</dbReference>
<feature type="transmembrane region" description="Helical" evidence="7">
    <location>
        <begin position="142"/>
        <end position="168"/>
    </location>
</feature>
<dbReference type="Pfam" id="PF19300">
    <property type="entry name" value="BPD_transp_1_N"/>
    <property type="match status" value="1"/>
</dbReference>
<name>K1LIC2_9BACL</name>
<dbReference type="SUPFAM" id="SSF161098">
    <property type="entry name" value="MetI-like"/>
    <property type="match status" value="1"/>
</dbReference>
<reference evidence="9 10" key="1">
    <citation type="journal article" date="2012" name="J. Bacteriol.">
        <title>Draft Genome Sequence of Bacillus isronensis Strain B3W22, Isolated from the Upper Atmosphere.</title>
        <authorList>
            <person name="Shivaji S."/>
            <person name="Ara S."/>
            <person name="Singh S.K."/>
            <person name="Bandi S."/>
            <person name="Singh A."/>
            <person name="Pinnaka A.K."/>
        </authorList>
    </citation>
    <scope>NUCLEOTIDE SEQUENCE [LARGE SCALE GENOMIC DNA]</scope>
    <source>
        <strain evidence="9 10">B3W22</strain>
    </source>
</reference>
<dbReference type="PANTHER" id="PTHR30465">
    <property type="entry name" value="INNER MEMBRANE ABC TRANSPORTER"/>
    <property type="match status" value="1"/>
</dbReference>
<dbReference type="PROSITE" id="PS50928">
    <property type="entry name" value="ABC_TM1"/>
    <property type="match status" value="1"/>
</dbReference>
<keyword evidence="10" id="KW-1185">Reference proteome</keyword>
<evidence type="ECO:0000259" key="8">
    <source>
        <dbReference type="PROSITE" id="PS50928"/>
    </source>
</evidence>
<comment type="caution">
    <text evidence="9">The sequence shown here is derived from an EMBL/GenBank/DDBJ whole genome shotgun (WGS) entry which is preliminary data.</text>
</comment>
<feature type="transmembrane region" description="Helical" evidence="7">
    <location>
        <begin position="58"/>
        <end position="75"/>
    </location>
</feature>
<feature type="transmembrane region" description="Helical" evidence="7">
    <location>
        <begin position="220"/>
        <end position="238"/>
    </location>
</feature>
<evidence type="ECO:0000313" key="10">
    <source>
        <dbReference type="Proteomes" id="UP000004738"/>
    </source>
</evidence>
<comment type="similarity">
    <text evidence="7">Belongs to the binding-protein-dependent transport system permease family.</text>
</comment>
<sequence>MFLHLLSAFMPHFCRCHGFNKYWALATNRSGRQYAEELITEEGTCLVKYIAKRFAQSILTLFIIITIVFSLLRLMPDEGYLGAAAEKMSPEQQEIYLTNLGLRDPLLVQLKNFYVNLIQGDLGKSITYRTDVPVLDIIQDKMMYSILFGLGAVALSLLVGVPLGILMAQFKGRWLDRLGTGYIVIVVAVPAMVYFLMIQMYISEWFNLPMLFDEYNPRSFILPLICLALGPIASYAMWMRRYMVDELNKDYIKLARAKGVTERTIMFRHVMRNAFIPMAQYLPATILFTITGSIYIESLFSIPGMGGLLVDAIQRQDNNVVQGLVLVFSSLGIIGLILGDLLMAIVDPRIKLGKGDSVR</sequence>
<evidence type="ECO:0000256" key="5">
    <source>
        <dbReference type="ARBA" id="ARBA00022989"/>
    </source>
</evidence>
<keyword evidence="4 7" id="KW-0812">Transmembrane</keyword>
<dbReference type="InterPro" id="IPR045621">
    <property type="entry name" value="BPD_transp_1_N"/>
</dbReference>
<keyword evidence="3" id="KW-1003">Cell membrane</keyword>
<evidence type="ECO:0000313" key="9">
    <source>
        <dbReference type="EMBL" id="EKB44164.1"/>
    </source>
</evidence>
<feature type="domain" description="ABC transmembrane type-1" evidence="8">
    <location>
        <begin position="142"/>
        <end position="343"/>
    </location>
</feature>
<dbReference type="InterPro" id="IPR035906">
    <property type="entry name" value="MetI-like_sf"/>
</dbReference>
<dbReference type="CDD" id="cd06261">
    <property type="entry name" value="TM_PBP2"/>
    <property type="match status" value="1"/>
</dbReference>
<proteinExistence type="inferred from homology"/>
<protein>
    <submittedName>
        <fullName evidence="9">Glutathione transport system permease protein gsiC</fullName>
    </submittedName>
</protein>